<proteinExistence type="predicted"/>
<evidence type="ECO:0000313" key="3">
    <source>
        <dbReference type="Proteomes" id="UP000229681"/>
    </source>
</evidence>
<reference evidence="2 3" key="1">
    <citation type="submission" date="2017-11" db="EMBL/GenBank/DDBJ databases">
        <title>Evolution of Phototrophy in the Chloroflexi Phylum Driven by Horizontal Gene Transfer.</title>
        <authorList>
            <person name="Ward L.M."/>
            <person name="Hemp J."/>
            <person name="Shih P.M."/>
            <person name="Mcglynn S.E."/>
            <person name="Fischer W."/>
        </authorList>
    </citation>
    <scope>NUCLEOTIDE SEQUENCE [LARGE SCALE GENOMIC DNA]</scope>
    <source>
        <strain evidence="2">JP3_13</strain>
    </source>
</reference>
<sequence>MSSIVSILRQADIFYELTPTQLELIASIGVEKHFQRGELIFGENSEGKELYVIASGEVEIELDPSLVGREPTDSVFVIATLGRGQSFGEIALVDEGKRSAGARAASHDTRLVIIPRDKLMLLCDTYPQLGYRLMRNLAVDLAMKIRNADLNIREKLYWQSRPKQSE</sequence>
<dbReference type="InterPro" id="IPR014710">
    <property type="entry name" value="RmlC-like_jellyroll"/>
</dbReference>
<dbReference type="AlphaFoldDB" id="A0A2M8PD61"/>
<dbReference type="PANTHER" id="PTHR10217:SF435">
    <property type="entry name" value="POTASSIUM VOLTAGE-GATED CHANNEL PROTEIN EAG"/>
    <property type="match status" value="1"/>
</dbReference>
<dbReference type="PROSITE" id="PS00889">
    <property type="entry name" value="CNMP_BINDING_2"/>
    <property type="match status" value="1"/>
</dbReference>
<dbReference type="Proteomes" id="UP000229681">
    <property type="component" value="Unassembled WGS sequence"/>
</dbReference>
<feature type="domain" description="Cyclic nucleotide-binding" evidence="1">
    <location>
        <begin position="13"/>
        <end position="140"/>
    </location>
</feature>
<dbReference type="InterPro" id="IPR018488">
    <property type="entry name" value="cNMP-bd_CS"/>
</dbReference>
<dbReference type="GO" id="GO:0042391">
    <property type="term" value="P:regulation of membrane potential"/>
    <property type="evidence" value="ECO:0007669"/>
    <property type="project" value="TreeGrafter"/>
</dbReference>
<dbReference type="SUPFAM" id="SSF51206">
    <property type="entry name" value="cAMP-binding domain-like"/>
    <property type="match status" value="1"/>
</dbReference>
<dbReference type="GO" id="GO:0005249">
    <property type="term" value="F:voltage-gated potassium channel activity"/>
    <property type="evidence" value="ECO:0007669"/>
    <property type="project" value="TreeGrafter"/>
</dbReference>
<name>A0A2M8PD61_9CHLR</name>
<dbReference type="EMBL" id="PGTM01000150">
    <property type="protein sequence ID" value="PJF35478.1"/>
    <property type="molecule type" value="Genomic_DNA"/>
</dbReference>
<dbReference type="PANTHER" id="PTHR10217">
    <property type="entry name" value="VOLTAGE AND LIGAND GATED POTASSIUM CHANNEL"/>
    <property type="match status" value="1"/>
</dbReference>
<dbReference type="CDD" id="cd00038">
    <property type="entry name" value="CAP_ED"/>
    <property type="match status" value="1"/>
</dbReference>
<evidence type="ECO:0000313" key="2">
    <source>
        <dbReference type="EMBL" id="PJF35478.1"/>
    </source>
</evidence>
<dbReference type="InterPro" id="IPR050818">
    <property type="entry name" value="KCNH_animal-type"/>
</dbReference>
<dbReference type="Gene3D" id="2.60.120.10">
    <property type="entry name" value="Jelly Rolls"/>
    <property type="match status" value="1"/>
</dbReference>
<gene>
    <name evidence="2" type="ORF">CUN49_10345</name>
</gene>
<comment type="caution">
    <text evidence="2">The sequence shown here is derived from an EMBL/GenBank/DDBJ whole genome shotgun (WGS) entry which is preliminary data.</text>
</comment>
<dbReference type="InterPro" id="IPR018490">
    <property type="entry name" value="cNMP-bd_dom_sf"/>
</dbReference>
<dbReference type="SMART" id="SM00100">
    <property type="entry name" value="cNMP"/>
    <property type="match status" value="1"/>
</dbReference>
<dbReference type="GO" id="GO:0005886">
    <property type="term" value="C:plasma membrane"/>
    <property type="evidence" value="ECO:0007669"/>
    <property type="project" value="TreeGrafter"/>
</dbReference>
<evidence type="ECO:0000259" key="1">
    <source>
        <dbReference type="PROSITE" id="PS50042"/>
    </source>
</evidence>
<dbReference type="Pfam" id="PF00027">
    <property type="entry name" value="cNMP_binding"/>
    <property type="match status" value="1"/>
</dbReference>
<protein>
    <recommendedName>
        <fullName evidence="1">Cyclic nucleotide-binding domain-containing protein</fullName>
    </recommendedName>
</protein>
<accession>A0A2M8PD61</accession>
<dbReference type="PROSITE" id="PS50042">
    <property type="entry name" value="CNMP_BINDING_3"/>
    <property type="match status" value="1"/>
</dbReference>
<organism evidence="2 3">
    <name type="scientific">Candidatus Thermofonsia Clade 1 bacterium</name>
    <dbReference type="NCBI Taxonomy" id="2364210"/>
    <lineage>
        <taxon>Bacteria</taxon>
        <taxon>Bacillati</taxon>
        <taxon>Chloroflexota</taxon>
        <taxon>Candidatus Thermofontia</taxon>
        <taxon>Candidatus Thermofonsia Clade 1</taxon>
    </lineage>
</organism>
<dbReference type="InterPro" id="IPR000595">
    <property type="entry name" value="cNMP-bd_dom"/>
</dbReference>